<dbReference type="PANTHER" id="PTHR34322">
    <property type="entry name" value="TRANSPOSASE, Y1_TNP DOMAIN-CONTAINING"/>
    <property type="match status" value="1"/>
</dbReference>
<dbReference type="Pfam" id="PF01797">
    <property type="entry name" value="Y1_Tnp"/>
    <property type="match status" value="1"/>
</dbReference>
<reference evidence="3" key="1">
    <citation type="submission" date="2017-09" db="EMBL/GenBank/DDBJ databases">
        <title>Depth-based differentiation of microbial function through sediment-hosted aquifers and enrichment of novel symbionts in the deep terrestrial subsurface.</title>
        <authorList>
            <person name="Probst A.J."/>
            <person name="Ladd B."/>
            <person name="Jarett J.K."/>
            <person name="Geller-Mcgrath D.E."/>
            <person name="Sieber C.M.K."/>
            <person name="Emerson J.B."/>
            <person name="Anantharaman K."/>
            <person name="Thomas B.C."/>
            <person name="Malmstrom R."/>
            <person name="Stieglmeier M."/>
            <person name="Klingl A."/>
            <person name="Woyke T."/>
            <person name="Ryan C.M."/>
            <person name="Banfield J.F."/>
        </authorList>
    </citation>
    <scope>NUCLEOTIDE SEQUENCE [LARGE SCALE GENOMIC DNA]</scope>
</reference>
<dbReference type="SUPFAM" id="SSF143422">
    <property type="entry name" value="Transposase IS200-like"/>
    <property type="match status" value="1"/>
</dbReference>
<dbReference type="GO" id="GO:0004803">
    <property type="term" value="F:transposase activity"/>
    <property type="evidence" value="ECO:0007669"/>
    <property type="project" value="InterPro"/>
</dbReference>
<dbReference type="InterPro" id="IPR036515">
    <property type="entry name" value="Transposase_17_sf"/>
</dbReference>
<dbReference type="GO" id="GO:0006313">
    <property type="term" value="P:DNA transposition"/>
    <property type="evidence" value="ECO:0007669"/>
    <property type="project" value="InterPro"/>
</dbReference>
<feature type="domain" description="Transposase IS200-like" evidence="1">
    <location>
        <begin position="8"/>
        <end position="158"/>
    </location>
</feature>
<accession>A0A2J0MDI8</accession>
<dbReference type="PANTHER" id="PTHR34322:SF2">
    <property type="entry name" value="TRANSPOSASE IS200-LIKE DOMAIN-CONTAINING PROTEIN"/>
    <property type="match status" value="1"/>
</dbReference>
<dbReference type="InterPro" id="IPR002686">
    <property type="entry name" value="Transposase_17"/>
</dbReference>
<evidence type="ECO:0000313" key="3">
    <source>
        <dbReference type="Proteomes" id="UP000229132"/>
    </source>
</evidence>
<comment type="caution">
    <text evidence="2">The sequence shown here is derived from an EMBL/GenBank/DDBJ whole genome shotgun (WGS) entry which is preliminary data.</text>
</comment>
<dbReference type="SMART" id="SM01321">
    <property type="entry name" value="Y1_Tnp"/>
    <property type="match status" value="1"/>
</dbReference>
<dbReference type="Proteomes" id="UP000229132">
    <property type="component" value="Unassembled WGS sequence"/>
</dbReference>
<dbReference type="EMBL" id="PFOX01000043">
    <property type="protein sequence ID" value="PIZ85652.1"/>
    <property type="molecule type" value="Genomic_DNA"/>
</dbReference>
<dbReference type="AlphaFoldDB" id="A0A2J0MDI8"/>
<name>A0A2J0MDI8_9BACT</name>
<dbReference type="Gene3D" id="3.30.70.1290">
    <property type="entry name" value="Transposase IS200-like"/>
    <property type="match status" value="1"/>
</dbReference>
<organism evidence="2 3">
    <name type="scientific">Candidatus Nomurabacteria bacterium CG_4_10_14_0_2_um_filter_33_9</name>
    <dbReference type="NCBI Taxonomy" id="1974728"/>
    <lineage>
        <taxon>Bacteria</taxon>
        <taxon>Candidatus Nomuraibacteriota</taxon>
    </lineage>
</organism>
<dbReference type="GO" id="GO:0003677">
    <property type="term" value="F:DNA binding"/>
    <property type="evidence" value="ECO:0007669"/>
    <property type="project" value="InterPro"/>
</dbReference>
<protein>
    <recommendedName>
        <fullName evidence="1">Transposase IS200-like domain-containing protein</fullName>
    </recommendedName>
</protein>
<evidence type="ECO:0000313" key="2">
    <source>
        <dbReference type="EMBL" id="PIZ85652.1"/>
    </source>
</evidence>
<sequence length="223" mass="26769">MPKIKNHAPEEYYHIYNRGMQKQPIFETDKDRLRFLFLLFAFQGKNTVKNISREIKQSVQSSTLHTLHIKSDLEKEILKDRTVELISFCLMPNHFHLQILEKDEGGIAKYMQRVLTAYTKYFNLRHQKSGHLLQGSYKSVWMENDLQLMHVSAYIHKNPNELPEWKGKEDRYPWSSFQDYIHENRWEKLLSTDIILDHYDNDKINSYKDFVKTNLAKEKTPIY</sequence>
<evidence type="ECO:0000259" key="1">
    <source>
        <dbReference type="SMART" id="SM01321"/>
    </source>
</evidence>
<proteinExistence type="predicted"/>
<gene>
    <name evidence="2" type="ORF">COX94_02395</name>
</gene>